<reference evidence="1" key="2">
    <citation type="journal article" date="2021" name="PeerJ">
        <title>Extensive microbial diversity within the chicken gut microbiome revealed by metagenomics and culture.</title>
        <authorList>
            <person name="Gilroy R."/>
            <person name="Ravi A."/>
            <person name="Getino M."/>
            <person name="Pursley I."/>
            <person name="Horton D.L."/>
            <person name="Alikhan N.F."/>
            <person name="Baker D."/>
            <person name="Gharbi K."/>
            <person name="Hall N."/>
            <person name="Watson M."/>
            <person name="Adriaenssens E.M."/>
            <person name="Foster-Nyarko E."/>
            <person name="Jarju S."/>
            <person name="Secka A."/>
            <person name="Antonio M."/>
            <person name="Oren A."/>
            <person name="Chaudhuri R.R."/>
            <person name="La Ragione R."/>
            <person name="Hildebrand F."/>
            <person name="Pallen M.J."/>
        </authorList>
    </citation>
    <scope>NUCLEOTIDE SEQUENCE</scope>
    <source>
        <strain evidence="1">CHK123-3438</strain>
    </source>
</reference>
<keyword evidence="1" id="KW-0378">Hydrolase</keyword>
<dbReference type="Proteomes" id="UP000886860">
    <property type="component" value="Unassembled WGS sequence"/>
</dbReference>
<dbReference type="GO" id="GO:0008233">
    <property type="term" value="F:peptidase activity"/>
    <property type="evidence" value="ECO:0007669"/>
    <property type="project" value="UniProtKB-KW"/>
</dbReference>
<dbReference type="Pfam" id="PF06866">
    <property type="entry name" value="DUF1256"/>
    <property type="match status" value="1"/>
</dbReference>
<accession>A0A9D1KF49</accession>
<organism evidence="1 2">
    <name type="scientific">Candidatus Caccovicinus merdipullorum</name>
    <dbReference type="NCBI Taxonomy" id="2840724"/>
    <lineage>
        <taxon>Bacteria</taxon>
        <taxon>Bacillati</taxon>
        <taxon>Bacillota</taxon>
        <taxon>Clostridia</taxon>
        <taxon>Eubacteriales</taxon>
        <taxon>Candidatus Caccovicinus</taxon>
    </lineage>
</organism>
<sequence length="206" mass="23335">MRLLEQMRIRPRPEIYYFNTRREFRPQILAAKLEELIRQEFLRGKEGVIFLCIGTDRSTGDSLGPLIGHKLKERQDPGRNARKRGGPLVYGTLERPIHAMNLEQYRNFVMDQFPRRVVVAVDASVGNLEHVGYVTLGKGSLKPGLGVSKDLCEVGDIFITGIVGSYTSFDPVMLQSVRLSIVMRMADCICDSICLVENFWDFPSVV</sequence>
<dbReference type="InterPro" id="IPR009665">
    <property type="entry name" value="YyaC"/>
</dbReference>
<evidence type="ECO:0000313" key="2">
    <source>
        <dbReference type="Proteomes" id="UP000886860"/>
    </source>
</evidence>
<proteinExistence type="predicted"/>
<dbReference type="AlphaFoldDB" id="A0A9D1KF49"/>
<comment type="caution">
    <text evidence="1">The sequence shown here is derived from an EMBL/GenBank/DDBJ whole genome shotgun (WGS) entry which is preliminary data.</text>
</comment>
<dbReference type="EMBL" id="DVKS01000069">
    <property type="protein sequence ID" value="HIT41305.1"/>
    <property type="molecule type" value="Genomic_DNA"/>
</dbReference>
<dbReference type="SUPFAM" id="SSF53163">
    <property type="entry name" value="HybD-like"/>
    <property type="match status" value="1"/>
</dbReference>
<protein>
    <submittedName>
        <fullName evidence="1">Spore protease YyaC</fullName>
    </submittedName>
</protein>
<name>A0A9D1KF49_9FIRM</name>
<dbReference type="GO" id="GO:0006508">
    <property type="term" value="P:proteolysis"/>
    <property type="evidence" value="ECO:0007669"/>
    <property type="project" value="UniProtKB-KW"/>
</dbReference>
<dbReference type="NCBIfam" id="TIGR02841">
    <property type="entry name" value="spore_YyaC"/>
    <property type="match status" value="1"/>
</dbReference>
<gene>
    <name evidence="1" type="primary">yyaC</name>
    <name evidence="1" type="ORF">IAB60_04230</name>
</gene>
<dbReference type="InterPro" id="IPR023430">
    <property type="entry name" value="Pept_HybD-like_dom_sf"/>
</dbReference>
<reference evidence="1" key="1">
    <citation type="submission" date="2020-10" db="EMBL/GenBank/DDBJ databases">
        <authorList>
            <person name="Gilroy R."/>
        </authorList>
    </citation>
    <scope>NUCLEOTIDE SEQUENCE</scope>
    <source>
        <strain evidence="1">CHK123-3438</strain>
    </source>
</reference>
<keyword evidence="1" id="KW-0645">Protease</keyword>
<evidence type="ECO:0000313" key="1">
    <source>
        <dbReference type="EMBL" id="HIT41305.1"/>
    </source>
</evidence>